<keyword evidence="4" id="KW-1185">Reference proteome</keyword>
<evidence type="ECO:0000313" key="3">
    <source>
        <dbReference type="EMBL" id="MBC5661913.1"/>
    </source>
</evidence>
<dbReference type="PANTHER" id="PTHR43208">
    <property type="entry name" value="ABC TRANSPORTER SUBSTRATE-BINDING PROTEIN"/>
    <property type="match status" value="1"/>
</dbReference>
<dbReference type="Pfam" id="PF02608">
    <property type="entry name" value="Bmp"/>
    <property type="match status" value="1"/>
</dbReference>
<reference evidence="3 4" key="1">
    <citation type="submission" date="2020-08" db="EMBL/GenBank/DDBJ databases">
        <title>Genome public.</title>
        <authorList>
            <person name="Liu C."/>
            <person name="Sun Q."/>
        </authorList>
    </citation>
    <scope>NUCLEOTIDE SEQUENCE [LARGE SCALE GENOMIC DNA]</scope>
    <source>
        <strain evidence="3 4">NSJ-10</strain>
    </source>
</reference>
<dbReference type="Gene3D" id="3.40.50.2300">
    <property type="match status" value="2"/>
</dbReference>
<dbReference type="InterPro" id="IPR052910">
    <property type="entry name" value="ABC-Purine-Binding"/>
</dbReference>
<feature type="domain" description="ABC transporter substrate-binding protein PnrA-like" evidence="2">
    <location>
        <begin position="291"/>
        <end position="453"/>
    </location>
</feature>
<protein>
    <submittedName>
        <fullName evidence="3">BMP family ABC transporter substrate-binding protein</fullName>
    </submittedName>
</protein>
<dbReference type="PANTHER" id="PTHR43208:SF1">
    <property type="entry name" value="ABC TRANSPORTER SUBSTRATE-BINDING PROTEIN"/>
    <property type="match status" value="1"/>
</dbReference>
<proteinExistence type="predicted"/>
<dbReference type="SUPFAM" id="SSF110849">
    <property type="entry name" value="ParB/Sulfiredoxin"/>
    <property type="match status" value="1"/>
</dbReference>
<evidence type="ECO:0000256" key="1">
    <source>
        <dbReference type="ARBA" id="ARBA00022729"/>
    </source>
</evidence>
<dbReference type="GO" id="GO:0005886">
    <property type="term" value="C:plasma membrane"/>
    <property type="evidence" value="ECO:0007669"/>
    <property type="project" value="InterPro"/>
</dbReference>
<dbReference type="Gene3D" id="3.90.1530.10">
    <property type="entry name" value="Conserved hypothetical protein from pyrococcus furiosus pfu- 392566-001, ParB domain"/>
    <property type="match status" value="1"/>
</dbReference>
<comment type="caution">
    <text evidence="3">The sequence shown here is derived from an EMBL/GenBank/DDBJ whole genome shotgun (WGS) entry which is preliminary data.</text>
</comment>
<dbReference type="EMBL" id="JACOOX010000002">
    <property type="protein sequence ID" value="MBC5661913.1"/>
    <property type="molecule type" value="Genomic_DNA"/>
</dbReference>
<name>A0A8I0DRB8_9FIRM</name>
<sequence>MSLNDYVKAQKLGEKRYQAALSKNEYPYLPVLDELITNSDIAGEVNLGLQHISLDRVVGTATKGRTTAFASNFMPILDANSEFGNKWSSLCDSHIEEGIHDPIKVYEYMNKFYVIEGNKRVSVLKYFGADSVPAMVTRKLPKRTDELENKIYYEFVDFHKQTGINYIWFTQLGGYDKLREYIGLTPDGGFTDDDRMNLNSAHLAFDTAYRQKNGSDSLPITVDDAMLVFLNVYGYKALQDMSYDEVKANLEKVWDEIVLSAQKKNMTIVPKLEPVESKKKLFSITPVPKKLKIAFVYDKEPENSVWIYSHDLGRMGVEGKFKDRVETHTFSNMDDNTKLAECLEKIAQDKFDVVFTTGPEMLPESLKAAIKYPELKILNCSLNVSTSHVRTYYARMYEAKFITGIIAGSLCEDGRIGYVADYPIYGTTANINAFAMGAKFVNPRAKIYLEWSKVKGSDPKKRFKELGISYVSDKDMITPLTASREFGLYSCDGDEISNLAMPFYNWRIFYEKIVQLILDGNWKLEEKNEKVKVLNYWWGMSAGVIDVICSNHLPVGTARLVNLMKQLIKDGTVSPFYGKLYSQNGVVRDDEDGEMSPEEIMKMDWLADIVVGSIPTLDELVEDARDVVTFQGVNTPENLELKKTTDIV</sequence>
<accession>A0A8I0DRB8</accession>
<keyword evidence="1" id="KW-0732">Signal</keyword>
<dbReference type="InterPro" id="IPR003760">
    <property type="entry name" value="PnrA-like"/>
</dbReference>
<organism evidence="3 4">
    <name type="scientific">Coprococcus hominis</name>
    <name type="common">ex Liu et al. 2022</name>
    <dbReference type="NCBI Taxonomy" id="2763039"/>
    <lineage>
        <taxon>Bacteria</taxon>
        <taxon>Bacillati</taxon>
        <taxon>Bacillota</taxon>
        <taxon>Clostridia</taxon>
        <taxon>Lachnospirales</taxon>
        <taxon>Lachnospiraceae</taxon>
        <taxon>Coprococcus</taxon>
    </lineage>
</organism>
<evidence type="ECO:0000313" key="4">
    <source>
        <dbReference type="Proteomes" id="UP000615234"/>
    </source>
</evidence>
<dbReference type="Proteomes" id="UP000615234">
    <property type="component" value="Unassembled WGS sequence"/>
</dbReference>
<dbReference type="RefSeq" id="WP_117807162.1">
    <property type="nucleotide sequence ID" value="NZ_JACOOX010000002.1"/>
</dbReference>
<dbReference type="InterPro" id="IPR036086">
    <property type="entry name" value="ParB/Sulfiredoxin_sf"/>
</dbReference>
<gene>
    <name evidence="3" type="ORF">H8S09_03215</name>
</gene>
<dbReference type="AlphaFoldDB" id="A0A8I0DRB8"/>
<evidence type="ECO:0000259" key="2">
    <source>
        <dbReference type="Pfam" id="PF02608"/>
    </source>
</evidence>